<comment type="similarity">
    <text evidence="2">Belongs to the methyl-accepting chemotaxis (MCP) protein family.</text>
</comment>
<evidence type="ECO:0000256" key="1">
    <source>
        <dbReference type="ARBA" id="ARBA00023224"/>
    </source>
</evidence>
<dbReference type="PROSITE" id="PS50885">
    <property type="entry name" value="HAMP"/>
    <property type="match status" value="1"/>
</dbReference>
<reference evidence="7 8" key="1">
    <citation type="submission" date="2017-04" db="EMBL/GenBank/DDBJ databases">
        <authorList>
            <person name="Afonso C.L."/>
            <person name="Miller P.J."/>
            <person name="Scott M.A."/>
            <person name="Spackman E."/>
            <person name="Goraichik I."/>
            <person name="Dimitrov K.M."/>
            <person name="Suarez D.L."/>
            <person name="Swayne D.E."/>
        </authorList>
    </citation>
    <scope>NUCLEOTIDE SEQUENCE [LARGE SCALE GENOMIC DNA]</scope>
    <source>
        <strain evidence="7 8">USBA 355</strain>
    </source>
</reference>
<feature type="domain" description="HAMP" evidence="6">
    <location>
        <begin position="61"/>
        <end position="110"/>
    </location>
</feature>
<dbReference type="InterPro" id="IPR004090">
    <property type="entry name" value="Chemotax_Me-accpt_rcpt"/>
</dbReference>
<dbReference type="EMBL" id="FWZX01000010">
    <property type="protein sequence ID" value="SMF29907.1"/>
    <property type="molecule type" value="Genomic_DNA"/>
</dbReference>
<proteinExistence type="inferred from homology"/>
<evidence type="ECO:0000256" key="2">
    <source>
        <dbReference type="ARBA" id="ARBA00029447"/>
    </source>
</evidence>
<dbReference type="AlphaFoldDB" id="A0A1Y6C0Z6"/>
<dbReference type="Pfam" id="PF00015">
    <property type="entry name" value="MCPsignal"/>
    <property type="match status" value="1"/>
</dbReference>
<evidence type="ECO:0000256" key="4">
    <source>
        <dbReference type="SAM" id="Phobius"/>
    </source>
</evidence>
<evidence type="ECO:0000259" key="6">
    <source>
        <dbReference type="PROSITE" id="PS50885"/>
    </source>
</evidence>
<keyword evidence="8" id="KW-1185">Reference proteome</keyword>
<dbReference type="Pfam" id="PF00672">
    <property type="entry name" value="HAMP"/>
    <property type="match status" value="1"/>
</dbReference>
<keyword evidence="4" id="KW-0472">Membrane</keyword>
<keyword evidence="4" id="KW-0812">Transmembrane</keyword>
<dbReference type="PROSITE" id="PS50111">
    <property type="entry name" value="CHEMOTAXIS_TRANSDUC_2"/>
    <property type="match status" value="1"/>
</dbReference>
<accession>A0A1Y6C0Z6</accession>
<dbReference type="CDD" id="cd06225">
    <property type="entry name" value="HAMP"/>
    <property type="match status" value="1"/>
</dbReference>
<organism evidence="7 8">
    <name type="scientific">Tistlia consotensis USBA 355</name>
    <dbReference type="NCBI Taxonomy" id="560819"/>
    <lineage>
        <taxon>Bacteria</taxon>
        <taxon>Pseudomonadati</taxon>
        <taxon>Pseudomonadota</taxon>
        <taxon>Alphaproteobacteria</taxon>
        <taxon>Rhodospirillales</taxon>
        <taxon>Rhodovibrionaceae</taxon>
        <taxon>Tistlia</taxon>
    </lineage>
</organism>
<name>A0A1Y6C0Z6_9PROT</name>
<sequence>MTSSSSLSRARLACALSCFCILGLLGDTLLSGTADTAVALLAGLGLLGTLVALGFLSLAGRSITRVLTVCSAVAQGDFEARIIGVRERGELGELVATINDLIDRADAYVRETSASMNYVSRNLYFRRIVETGMIGAFLAGSKTINAATDAIATRVAGFKGVAREFESTISGVVDSVASAATELDSTAGSMATTAKGTQGQATTLAAAAEVAATNVEAVAGAAEELSSSIAEIGGQASRSSEVTRGAVGEMAETRERIDHLQKAADRVGEVVGLISEIAEQTNLLALNATIEAARAGEAGKGFAVVAHEVKQLATQTSKATEEISSQVVTIQGATRAAVESFNSIAGTIQAVSQTSAAIAAAVEQQTAATQEIASSVAQASAGMQQVTGSTEKVSTAAAETNLASDEVRQASHQLSTQSERLRSEVDGFLEQIRKVV</sequence>
<dbReference type="SMART" id="SM00283">
    <property type="entry name" value="MA"/>
    <property type="match status" value="1"/>
</dbReference>
<dbReference type="PRINTS" id="PR00260">
    <property type="entry name" value="CHEMTRNSDUCR"/>
</dbReference>
<dbReference type="RefSeq" id="WP_085123299.1">
    <property type="nucleotide sequence ID" value="NZ_FWZX01000010.1"/>
</dbReference>
<feature type="domain" description="Methyl-accepting transducer" evidence="5">
    <location>
        <begin position="179"/>
        <end position="401"/>
    </location>
</feature>
<dbReference type="InterPro" id="IPR003660">
    <property type="entry name" value="HAMP_dom"/>
</dbReference>
<evidence type="ECO:0000259" key="5">
    <source>
        <dbReference type="PROSITE" id="PS50111"/>
    </source>
</evidence>
<gene>
    <name evidence="7" type="ORF">SAMN05428998_11075</name>
</gene>
<dbReference type="GO" id="GO:0016020">
    <property type="term" value="C:membrane"/>
    <property type="evidence" value="ECO:0007669"/>
    <property type="project" value="InterPro"/>
</dbReference>
<dbReference type="STRING" id="560819.SAMN05428998_11075"/>
<dbReference type="GO" id="GO:0007165">
    <property type="term" value="P:signal transduction"/>
    <property type="evidence" value="ECO:0007669"/>
    <property type="project" value="UniProtKB-KW"/>
</dbReference>
<dbReference type="Gene3D" id="1.10.287.950">
    <property type="entry name" value="Methyl-accepting chemotaxis protein"/>
    <property type="match status" value="1"/>
</dbReference>
<protein>
    <submittedName>
        <fullName evidence="7">Methyl-accepting chemotaxis sensory transducer</fullName>
    </submittedName>
</protein>
<keyword evidence="1 3" id="KW-0807">Transducer</keyword>
<feature type="transmembrane region" description="Helical" evidence="4">
    <location>
        <begin position="36"/>
        <end position="58"/>
    </location>
</feature>
<evidence type="ECO:0000313" key="7">
    <source>
        <dbReference type="EMBL" id="SMF29907.1"/>
    </source>
</evidence>
<dbReference type="GO" id="GO:0004888">
    <property type="term" value="F:transmembrane signaling receptor activity"/>
    <property type="evidence" value="ECO:0007669"/>
    <property type="project" value="InterPro"/>
</dbReference>
<dbReference type="SUPFAM" id="SSF58104">
    <property type="entry name" value="Methyl-accepting chemotaxis protein (MCP) signaling domain"/>
    <property type="match status" value="1"/>
</dbReference>
<dbReference type="SMART" id="SM00304">
    <property type="entry name" value="HAMP"/>
    <property type="match status" value="1"/>
</dbReference>
<dbReference type="Gene3D" id="6.10.340.10">
    <property type="match status" value="1"/>
</dbReference>
<keyword evidence="4" id="KW-1133">Transmembrane helix</keyword>
<evidence type="ECO:0000313" key="8">
    <source>
        <dbReference type="Proteomes" id="UP000192917"/>
    </source>
</evidence>
<evidence type="ECO:0000256" key="3">
    <source>
        <dbReference type="PROSITE-ProRule" id="PRU00284"/>
    </source>
</evidence>
<dbReference type="Proteomes" id="UP000192917">
    <property type="component" value="Unassembled WGS sequence"/>
</dbReference>
<dbReference type="PANTHER" id="PTHR32089">
    <property type="entry name" value="METHYL-ACCEPTING CHEMOTAXIS PROTEIN MCPB"/>
    <property type="match status" value="1"/>
</dbReference>
<dbReference type="InterPro" id="IPR004089">
    <property type="entry name" value="MCPsignal_dom"/>
</dbReference>
<dbReference type="GO" id="GO:0006935">
    <property type="term" value="P:chemotaxis"/>
    <property type="evidence" value="ECO:0007669"/>
    <property type="project" value="InterPro"/>
</dbReference>
<dbReference type="PANTHER" id="PTHR32089:SF112">
    <property type="entry name" value="LYSOZYME-LIKE PROTEIN-RELATED"/>
    <property type="match status" value="1"/>
</dbReference>